<dbReference type="Proteomes" id="UP001439008">
    <property type="component" value="Unassembled WGS sequence"/>
</dbReference>
<comment type="caution">
    <text evidence="1">The sequence shown here is derived from an EMBL/GenBank/DDBJ whole genome shotgun (WGS) entry which is preliminary data.</text>
</comment>
<evidence type="ECO:0000313" key="2">
    <source>
        <dbReference type="Proteomes" id="UP001439008"/>
    </source>
</evidence>
<gene>
    <name evidence="1" type="ORF">MHBO_000777</name>
</gene>
<accession>A0ABV2AGZ1</accession>
<organism evidence="1 2">
    <name type="scientific">Bonamia ostreae</name>
    <dbReference type="NCBI Taxonomy" id="126728"/>
    <lineage>
        <taxon>Eukaryota</taxon>
        <taxon>Sar</taxon>
        <taxon>Rhizaria</taxon>
        <taxon>Endomyxa</taxon>
        <taxon>Ascetosporea</taxon>
        <taxon>Haplosporida</taxon>
        <taxon>Bonamia</taxon>
    </lineage>
</organism>
<proteinExistence type="predicted"/>
<keyword evidence="2" id="KW-1185">Reference proteome</keyword>
<evidence type="ECO:0000313" key="1">
    <source>
        <dbReference type="EMBL" id="MES1918882.1"/>
    </source>
</evidence>
<sequence length="93" mass="10981">MKNWNSKRNANETQRILNLLQNWKERMNGREVLMLSGASGVGCFADIYKDKHLFKQMITCPVADDNLNFFSFAHWNYKNKICLAKFYSFFNFG</sequence>
<protein>
    <submittedName>
        <fullName evidence="1">Uncharacterized protein</fullName>
    </submittedName>
</protein>
<dbReference type="EMBL" id="JBDODL010000148">
    <property type="protein sequence ID" value="MES1918882.1"/>
    <property type="molecule type" value="Genomic_DNA"/>
</dbReference>
<name>A0ABV2AGZ1_9EUKA</name>
<reference evidence="1 2" key="1">
    <citation type="journal article" date="2024" name="BMC Biol.">
        <title>Comparative genomics of Ascetosporea gives new insight into the evolutionary basis for animal parasitism in Rhizaria.</title>
        <authorList>
            <person name="Hiltunen Thoren M."/>
            <person name="Onut-Brannstrom I."/>
            <person name="Alfjorden A."/>
            <person name="Peckova H."/>
            <person name="Swords F."/>
            <person name="Hooper C."/>
            <person name="Holzer A.S."/>
            <person name="Bass D."/>
            <person name="Burki F."/>
        </authorList>
    </citation>
    <scope>NUCLEOTIDE SEQUENCE [LARGE SCALE GENOMIC DNA]</scope>
    <source>
        <strain evidence="1">20-A016</strain>
    </source>
</reference>